<dbReference type="PANTHER" id="PTHR31197">
    <property type="entry name" value="OS01G0612600 PROTEIN"/>
    <property type="match status" value="1"/>
</dbReference>
<dbReference type="Gramene" id="TVU09785">
    <property type="protein sequence ID" value="TVU09785"/>
    <property type="gene ID" value="EJB05_43280"/>
</dbReference>
<feature type="region of interest" description="Disordered" evidence="1">
    <location>
        <begin position="24"/>
        <end position="84"/>
    </location>
</feature>
<proteinExistence type="predicted"/>
<gene>
    <name evidence="2" type="ORF">EJB05_43280</name>
</gene>
<feature type="non-terminal residue" evidence="2">
    <location>
        <position position="1"/>
    </location>
</feature>
<keyword evidence="3" id="KW-1185">Reference proteome</keyword>
<name>A0A5J9TEM7_9POAL</name>
<evidence type="ECO:0000313" key="2">
    <source>
        <dbReference type="EMBL" id="TVU09785.1"/>
    </source>
</evidence>
<evidence type="ECO:0000256" key="1">
    <source>
        <dbReference type="SAM" id="MobiDB-lite"/>
    </source>
</evidence>
<evidence type="ECO:0000313" key="3">
    <source>
        <dbReference type="Proteomes" id="UP000324897"/>
    </source>
</evidence>
<comment type="caution">
    <text evidence="2">The sequence shown here is derived from an EMBL/GenBank/DDBJ whole genome shotgun (WGS) entry which is preliminary data.</text>
</comment>
<dbReference type="Proteomes" id="UP000324897">
    <property type="component" value="Chromosome 3"/>
</dbReference>
<dbReference type="AlphaFoldDB" id="A0A5J9TEM7"/>
<feature type="region of interest" description="Disordered" evidence="1">
    <location>
        <begin position="325"/>
        <end position="347"/>
    </location>
</feature>
<feature type="compositionally biased region" description="Polar residues" evidence="1">
    <location>
        <begin position="332"/>
        <end position="347"/>
    </location>
</feature>
<dbReference type="PANTHER" id="PTHR31197:SF6">
    <property type="entry name" value="OS09G0451800 PROTEIN"/>
    <property type="match status" value="1"/>
</dbReference>
<organism evidence="2 3">
    <name type="scientific">Eragrostis curvula</name>
    <name type="common">weeping love grass</name>
    <dbReference type="NCBI Taxonomy" id="38414"/>
    <lineage>
        <taxon>Eukaryota</taxon>
        <taxon>Viridiplantae</taxon>
        <taxon>Streptophyta</taxon>
        <taxon>Embryophyta</taxon>
        <taxon>Tracheophyta</taxon>
        <taxon>Spermatophyta</taxon>
        <taxon>Magnoliopsida</taxon>
        <taxon>Liliopsida</taxon>
        <taxon>Poales</taxon>
        <taxon>Poaceae</taxon>
        <taxon>PACMAD clade</taxon>
        <taxon>Chloridoideae</taxon>
        <taxon>Eragrostideae</taxon>
        <taxon>Eragrostidinae</taxon>
        <taxon>Eragrostis</taxon>
    </lineage>
</organism>
<dbReference type="Pfam" id="PF07800">
    <property type="entry name" value="DUF1644"/>
    <property type="match status" value="1"/>
</dbReference>
<reference evidence="2 3" key="1">
    <citation type="journal article" date="2019" name="Sci. Rep.">
        <title>A high-quality genome of Eragrostis curvula grass provides insights into Poaceae evolution and supports new strategies to enhance forage quality.</title>
        <authorList>
            <person name="Carballo J."/>
            <person name="Santos B.A.C.M."/>
            <person name="Zappacosta D."/>
            <person name="Garbus I."/>
            <person name="Selva J.P."/>
            <person name="Gallo C.A."/>
            <person name="Diaz A."/>
            <person name="Albertini E."/>
            <person name="Caccamo M."/>
            <person name="Echenique V."/>
        </authorList>
    </citation>
    <scope>NUCLEOTIDE SEQUENCE [LARGE SCALE GENOMIC DNA]</scope>
    <source>
        <strain evidence="3">cv. Victoria</strain>
        <tissue evidence="2">Leaf</tissue>
    </source>
</reference>
<dbReference type="InterPro" id="IPR012866">
    <property type="entry name" value="DUF1644"/>
</dbReference>
<dbReference type="EMBL" id="RWGY01000039">
    <property type="protein sequence ID" value="TVU09785.1"/>
    <property type="molecule type" value="Genomic_DNA"/>
</dbReference>
<feature type="compositionally biased region" description="Pro residues" evidence="1">
    <location>
        <begin position="70"/>
        <end position="80"/>
    </location>
</feature>
<accession>A0A5J9TEM7</accession>
<dbReference type="OrthoDB" id="1921166at2759"/>
<protein>
    <submittedName>
        <fullName evidence="2">Uncharacterized protein</fullName>
    </submittedName>
</protein>
<sequence length="347" mass="39394">MHWTDGSRRDDEWAVGRRTRFPPALLAARPRQCSHHRTTHPARRLFSKTPRPRHAPPRAPEWTRSDSGPPALPRSNPPALPRAAATAAADRPVLRFVEAIRYPVLFKMVKYTRNKKTSSRELRSSHHKKLWNHCSFKRVVNQERTFAEAEKCAWKDATCPVCMEIPHNAVLLLCSSHDNGCRPYICASNFQLSNCLDQLVESCKSVSSKDPDSIEFVCPLCRGAVKGYTLVEPARKQLNQKRRSCMQDGCSYMGTYRQLCKHVRKKHPSGNPRAVDPQQAVRWNRLLFRTSVQDMICSTNSPVVRRVLSALLQYEEYMASVWRQNGGPHGANNDNTLRSANAGSDDP</sequence>
<feature type="compositionally biased region" description="Basic residues" evidence="1">
    <location>
        <begin position="32"/>
        <end position="56"/>
    </location>
</feature>